<reference evidence="2" key="1">
    <citation type="submission" date="2021-01" db="EMBL/GenBank/DDBJ databases">
        <authorList>
            <person name="Corre E."/>
            <person name="Pelletier E."/>
            <person name="Niang G."/>
            <person name="Scheremetjew M."/>
            <person name="Finn R."/>
            <person name="Kale V."/>
            <person name="Holt S."/>
            <person name="Cochrane G."/>
            <person name="Meng A."/>
            <person name="Brown T."/>
            <person name="Cohen L."/>
        </authorList>
    </citation>
    <scope>NUCLEOTIDE SEQUENCE</scope>
    <source>
        <strain evidence="2">CCMP1661</strain>
    </source>
</reference>
<organism evidence="2">
    <name type="scientific">Fibrocapsa japonica</name>
    <dbReference type="NCBI Taxonomy" id="94617"/>
    <lineage>
        <taxon>Eukaryota</taxon>
        <taxon>Sar</taxon>
        <taxon>Stramenopiles</taxon>
        <taxon>Ochrophyta</taxon>
        <taxon>Raphidophyceae</taxon>
        <taxon>Chattonellales</taxon>
        <taxon>Chattonellaceae</taxon>
        <taxon>Fibrocapsa</taxon>
    </lineage>
</organism>
<sequence length="257" mass="27812">MNPLSSSEAPSVLHTERENSREYSDSARRSYSRQNSGAGGDKLSASRYGRNIIRNFSRQSPVYIYCKAPAFDWDDQGASVCGSRVGSLDTSRTGDDAKDAGDGDDASVVSGTSLASGKSTRRNSKEPPPMQLSATILVALNGVDYSPHAASFMYYKDPIIKSLTPPLGSTGGDLEVRLEGKGLFEGRNIMIRGVSNPDKGKTGQFDVPGEFVDENVPHVLFTLPPLPKDEYQAPLSIYMSMDGGNNFSSRAFTYPFK</sequence>
<name>A0A7S2V835_9STRA</name>
<gene>
    <name evidence="2" type="ORF">FJAP1339_LOCUS12018</name>
</gene>
<evidence type="ECO:0000256" key="1">
    <source>
        <dbReference type="SAM" id="MobiDB-lite"/>
    </source>
</evidence>
<feature type="region of interest" description="Disordered" evidence="1">
    <location>
        <begin position="1"/>
        <end position="44"/>
    </location>
</feature>
<feature type="compositionally biased region" description="Basic and acidic residues" evidence="1">
    <location>
        <begin position="14"/>
        <end position="28"/>
    </location>
</feature>
<feature type="compositionally biased region" description="Polar residues" evidence="1">
    <location>
        <begin position="109"/>
        <end position="118"/>
    </location>
</feature>
<protein>
    <recommendedName>
        <fullName evidence="3">IPT/TIG domain-containing protein</fullName>
    </recommendedName>
</protein>
<feature type="region of interest" description="Disordered" evidence="1">
    <location>
        <begin position="84"/>
        <end position="129"/>
    </location>
</feature>
<feature type="compositionally biased region" description="Basic and acidic residues" evidence="1">
    <location>
        <begin position="92"/>
        <end position="101"/>
    </location>
</feature>
<evidence type="ECO:0000313" key="2">
    <source>
        <dbReference type="EMBL" id="CAD9874823.1"/>
    </source>
</evidence>
<proteinExistence type="predicted"/>
<dbReference type="AlphaFoldDB" id="A0A7S2V835"/>
<accession>A0A7S2V835</accession>
<dbReference type="EMBL" id="HBHR01023380">
    <property type="protein sequence ID" value="CAD9874823.1"/>
    <property type="molecule type" value="Transcribed_RNA"/>
</dbReference>
<evidence type="ECO:0008006" key="3">
    <source>
        <dbReference type="Google" id="ProtNLM"/>
    </source>
</evidence>